<evidence type="ECO:0000313" key="8">
    <source>
        <dbReference type="Proteomes" id="UP001182556"/>
    </source>
</evidence>
<dbReference type="Proteomes" id="UP001182556">
    <property type="component" value="Unassembled WGS sequence"/>
</dbReference>
<dbReference type="GO" id="GO:0004467">
    <property type="term" value="F:long-chain fatty acid-CoA ligase activity"/>
    <property type="evidence" value="ECO:0007669"/>
    <property type="project" value="UniProtKB-EC"/>
</dbReference>
<dbReference type="InterPro" id="IPR000873">
    <property type="entry name" value="AMP-dep_synth/lig_dom"/>
</dbReference>
<dbReference type="PANTHER" id="PTHR43272:SF83">
    <property type="entry name" value="ACYL-COA SYNTHETASE LONG-CHAIN, ISOFORM J"/>
    <property type="match status" value="1"/>
</dbReference>
<reference evidence="7" key="1">
    <citation type="submission" date="2023-02" db="EMBL/GenBank/DDBJ databases">
        <title>Identification and recombinant expression of a fungal hydrolase from Papiliotrema laurentii that hydrolyzes apple cutin and clears colloidal polyester polyurethane.</title>
        <authorList>
            <consortium name="DOE Joint Genome Institute"/>
            <person name="Roman V.A."/>
            <person name="Bojanowski C."/>
            <person name="Crable B.R."/>
            <person name="Wagner D.N."/>
            <person name="Hung C.S."/>
            <person name="Nadeau L.J."/>
            <person name="Schratz L."/>
            <person name="Haridas S."/>
            <person name="Pangilinan J."/>
            <person name="Lipzen A."/>
            <person name="Na H."/>
            <person name="Yan M."/>
            <person name="Ng V."/>
            <person name="Grigoriev I.V."/>
            <person name="Spatafora J.W."/>
            <person name="Barlow D."/>
            <person name="Biffinger J."/>
            <person name="Kelley-Loughnane N."/>
            <person name="Varaljay V.A."/>
            <person name="Crookes-Goodson W.J."/>
        </authorList>
    </citation>
    <scope>NUCLEOTIDE SEQUENCE</scope>
    <source>
        <strain evidence="7">5307AH</strain>
    </source>
</reference>
<comment type="similarity">
    <text evidence="1">Belongs to the ATP-dependent AMP-binding enzyme family.</text>
</comment>
<keyword evidence="2" id="KW-0436">Ligase</keyword>
<evidence type="ECO:0000256" key="3">
    <source>
        <dbReference type="ARBA" id="ARBA00022741"/>
    </source>
</evidence>
<dbReference type="Pfam" id="PF00501">
    <property type="entry name" value="AMP-binding"/>
    <property type="match status" value="1"/>
</dbReference>
<evidence type="ECO:0000313" key="7">
    <source>
        <dbReference type="EMBL" id="KAK1921628.1"/>
    </source>
</evidence>
<dbReference type="GO" id="GO:0005811">
    <property type="term" value="C:lipid droplet"/>
    <property type="evidence" value="ECO:0007669"/>
    <property type="project" value="TreeGrafter"/>
</dbReference>
<evidence type="ECO:0000256" key="1">
    <source>
        <dbReference type="ARBA" id="ARBA00006432"/>
    </source>
</evidence>
<evidence type="ECO:0000256" key="4">
    <source>
        <dbReference type="ARBA" id="ARBA00022840"/>
    </source>
</evidence>
<dbReference type="PROSITE" id="PS00455">
    <property type="entry name" value="AMP_BINDING"/>
    <property type="match status" value="1"/>
</dbReference>
<comment type="caution">
    <text evidence="7">The sequence shown here is derived from an EMBL/GenBank/DDBJ whole genome shotgun (WGS) entry which is preliminary data.</text>
</comment>
<dbReference type="GO" id="GO:0005783">
    <property type="term" value="C:endoplasmic reticulum"/>
    <property type="evidence" value="ECO:0007669"/>
    <property type="project" value="TreeGrafter"/>
</dbReference>
<protein>
    <recommendedName>
        <fullName evidence="6">AMP-dependent synthetase/ligase domain-containing protein</fullName>
    </recommendedName>
</protein>
<proteinExistence type="inferred from homology"/>
<accession>A0AAD9FNN3</accession>
<comment type="catalytic activity">
    <reaction evidence="5">
        <text>a long-chain fatty acid + ATP + CoA = a long-chain fatty acyl-CoA + AMP + diphosphate</text>
        <dbReference type="Rhea" id="RHEA:15421"/>
        <dbReference type="ChEBI" id="CHEBI:30616"/>
        <dbReference type="ChEBI" id="CHEBI:33019"/>
        <dbReference type="ChEBI" id="CHEBI:57287"/>
        <dbReference type="ChEBI" id="CHEBI:57560"/>
        <dbReference type="ChEBI" id="CHEBI:83139"/>
        <dbReference type="ChEBI" id="CHEBI:456215"/>
        <dbReference type="EC" id="6.2.1.3"/>
    </reaction>
</comment>
<keyword evidence="8" id="KW-1185">Reference proteome</keyword>
<feature type="domain" description="AMP-dependent synthetase/ligase" evidence="6">
    <location>
        <begin position="96"/>
        <end position="513"/>
    </location>
</feature>
<dbReference type="EMBL" id="JAODAN010000010">
    <property type="protein sequence ID" value="KAK1921628.1"/>
    <property type="molecule type" value="Genomic_DNA"/>
</dbReference>
<dbReference type="AlphaFoldDB" id="A0AAD9FNN3"/>
<evidence type="ECO:0000259" key="6">
    <source>
        <dbReference type="Pfam" id="PF00501"/>
    </source>
</evidence>
<dbReference type="GO" id="GO:0005886">
    <property type="term" value="C:plasma membrane"/>
    <property type="evidence" value="ECO:0007669"/>
    <property type="project" value="TreeGrafter"/>
</dbReference>
<dbReference type="SUPFAM" id="SSF56801">
    <property type="entry name" value="Acetyl-CoA synthetase-like"/>
    <property type="match status" value="1"/>
</dbReference>
<dbReference type="GO" id="GO:0035336">
    <property type="term" value="P:long-chain fatty-acyl-CoA metabolic process"/>
    <property type="evidence" value="ECO:0007669"/>
    <property type="project" value="TreeGrafter"/>
</dbReference>
<evidence type="ECO:0000256" key="5">
    <source>
        <dbReference type="ARBA" id="ARBA00036813"/>
    </source>
</evidence>
<dbReference type="Gene3D" id="3.40.50.12780">
    <property type="entry name" value="N-terminal domain of ligase-like"/>
    <property type="match status" value="1"/>
</dbReference>
<organism evidence="7 8">
    <name type="scientific">Papiliotrema laurentii</name>
    <name type="common">Cryptococcus laurentii</name>
    <dbReference type="NCBI Taxonomy" id="5418"/>
    <lineage>
        <taxon>Eukaryota</taxon>
        <taxon>Fungi</taxon>
        <taxon>Dikarya</taxon>
        <taxon>Basidiomycota</taxon>
        <taxon>Agaricomycotina</taxon>
        <taxon>Tremellomycetes</taxon>
        <taxon>Tremellales</taxon>
        <taxon>Rhynchogastremaceae</taxon>
        <taxon>Papiliotrema</taxon>
    </lineage>
</organism>
<dbReference type="InterPro" id="IPR020845">
    <property type="entry name" value="AMP-binding_CS"/>
</dbReference>
<dbReference type="PANTHER" id="PTHR43272">
    <property type="entry name" value="LONG-CHAIN-FATTY-ACID--COA LIGASE"/>
    <property type="match status" value="1"/>
</dbReference>
<keyword evidence="3" id="KW-0547">Nucleotide-binding</keyword>
<evidence type="ECO:0000256" key="2">
    <source>
        <dbReference type="ARBA" id="ARBA00022598"/>
    </source>
</evidence>
<name>A0AAD9FNN3_PAPLA</name>
<dbReference type="InterPro" id="IPR042099">
    <property type="entry name" value="ANL_N_sf"/>
</dbReference>
<sequence length="690" mass="75222">MFNLFGKKKATVQLKSDPTVRRSHISPDGLVSVPDDEGVKTMADIFSYTAMKYGDKVACSYRDITDVIEETVQVPKHDGSGTESKNWKYFTLSPPKPVTHNQLDAYTSQIASALIHLGVVSPSTPVTGRPRASIYADTSMYWQLCSQAFARLGMVITTAYTTLGEDGLLTSLLEPDVEVVFCGEAQLGMMGKVVGKAAKVKWVIYDGEQRADQDKVGEIGKILETRKGRILALSEVMALGEEKLLSREQMGPGPTPDDLFCIMYTSGSTGPPKGVLLTHANMVASLAGAVKLWGGNFDIKTDLLLAYLPLAHILEQFLEYTFYLLGVQLGYATVKTLLDDSVRNCKGDFAAYRPTLIAGVPAIYEMIRKGMMKKIADAGPVVGTVFSLAVKGKQTLPWPFGAVIDKVLFAKVKQATGGRLRLAVCGGGALSNETQHFLGTVLAPMMQGYGLTETCGMATITTPDFWLPGSVGTLGPSCELKLHDQPELGYVSTNVRPQGEIWLRGPNVFKGYFKRPELDAAAFTPDGWFKTGDIGQIEENGTLTIIDRVKNLIKLQNGEYLALDKTESVYKACDVTMMLCLVAPPYADRPVAVVYPHEGNLRHHLNAAGIDAEGTPATWAKSEEIKNYVLGAMRETAKIGKLSKAETIRDVIMTTEEWSPDNKLLTPTMKLNRAEIASRYAREIAAAYGR</sequence>
<keyword evidence="4" id="KW-0067">ATP-binding</keyword>
<gene>
    <name evidence="7" type="ORF">DB88DRAFT_498657</name>
</gene>
<dbReference type="GO" id="GO:0005524">
    <property type="term" value="F:ATP binding"/>
    <property type="evidence" value="ECO:0007669"/>
    <property type="project" value="UniProtKB-KW"/>
</dbReference>